<comment type="caution">
    <text evidence="2">The sequence shown here is derived from an EMBL/GenBank/DDBJ whole genome shotgun (WGS) entry which is preliminary data.</text>
</comment>
<reference evidence="2 3" key="1">
    <citation type="submission" date="2018-03" db="EMBL/GenBank/DDBJ databases">
        <title>Genomic Encyclopedia of Archaeal and Bacterial Type Strains, Phase II (KMG-II): from individual species to whole genera.</title>
        <authorList>
            <person name="Goeker M."/>
        </authorList>
    </citation>
    <scope>NUCLEOTIDE SEQUENCE [LARGE SCALE GENOMIC DNA]</scope>
    <source>
        <strain evidence="2 3">DSM 28229</strain>
    </source>
</reference>
<proteinExistence type="predicted"/>
<organism evidence="2 3">
    <name type="scientific">Sediminitomix flava</name>
    <dbReference type="NCBI Taxonomy" id="379075"/>
    <lineage>
        <taxon>Bacteria</taxon>
        <taxon>Pseudomonadati</taxon>
        <taxon>Bacteroidota</taxon>
        <taxon>Cytophagia</taxon>
        <taxon>Cytophagales</taxon>
        <taxon>Flammeovirgaceae</taxon>
        <taxon>Sediminitomix</taxon>
    </lineage>
</organism>
<dbReference type="OrthoDB" id="9781189at2"/>
<keyword evidence="3" id="KW-1185">Reference proteome</keyword>
<dbReference type="InterPro" id="IPR001279">
    <property type="entry name" value="Metallo-B-lactamas"/>
</dbReference>
<dbReference type="PANTHER" id="PTHR42663:SF6">
    <property type="entry name" value="HYDROLASE C777.06C-RELATED"/>
    <property type="match status" value="1"/>
</dbReference>
<feature type="domain" description="Metallo-beta-lactamase" evidence="1">
    <location>
        <begin position="34"/>
        <end position="225"/>
    </location>
</feature>
<dbReference type="Gene3D" id="3.60.15.10">
    <property type="entry name" value="Ribonuclease Z/Hydroxyacylglutathione hydrolase-like"/>
    <property type="match status" value="1"/>
</dbReference>
<sequence length="255" mass="29138">MQINFLGTGTSQGVPVITCECPVCKSVDFRDKRLRTAIHISVNGHSIFIDAGPDFRQQALRAKIAKLDTILFTHEHKDHTAGLDDIRAYFFAQGLKDIPVYATERVKAELKKAYGYIFQEKKYPGVPSIILESIEKDRDFYFKDQLIQPIEVMHGKLPIMGFKIENMAYITDANFIADDQKEKLRNLDVLIINALHHKKHHSHFTLEEALEVIEELSPKKAYLTHISHQMGKHIDVQKSLPDNVFIAFDGLILNI</sequence>
<dbReference type="Pfam" id="PF12706">
    <property type="entry name" value="Lactamase_B_2"/>
    <property type="match status" value="1"/>
</dbReference>
<dbReference type="Proteomes" id="UP000245535">
    <property type="component" value="Unassembled WGS sequence"/>
</dbReference>
<evidence type="ECO:0000313" key="3">
    <source>
        <dbReference type="Proteomes" id="UP000245535"/>
    </source>
</evidence>
<dbReference type="CDD" id="cd16279">
    <property type="entry name" value="metallo-hydrolase-like_MBL-fold"/>
    <property type="match status" value="1"/>
</dbReference>
<dbReference type="EMBL" id="QGDO01000005">
    <property type="protein sequence ID" value="PWJ40021.1"/>
    <property type="molecule type" value="Genomic_DNA"/>
</dbReference>
<evidence type="ECO:0000313" key="2">
    <source>
        <dbReference type="EMBL" id="PWJ40021.1"/>
    </source>
</evidence>
<accession>A0A315Z7J6</accession>
<dbReference type="InterPro" id="IPR036866">
    <property type="entry name" value="RibonucZ/Hydroxyglut_hydro"/>
</dbReference>
<gene>
    <name evidence="2" type="ORF">BC781_10584</name>
</gene>
<dbReference type="PANTHER" id="PTHR42663">
    <property type="entry name" value="HYDROLASE C777.06C-RELATED-RELATED"/>
    <property type="match status" value="1"/>
</dbReference>
<dbReference type="AlphaFoldDB" id="A0A315Z7J6"/>
<evidence type="ECO:0000259" key="1">
    <source>
        <dbReference type="SMART" id="SM00849"/>
    </source>
</evidence>
<name>A0A315Z7J6_SEDFL</name>
<dbReference type="SUPFAM" id="SSF56281">
    <property type="entry name" value="Metallo-hydrolase/oxidoreductase"/>
    <property type="match status" value="1"/>
</dbReference>
<dbReference type="SMART" id="SM00849">
    <property type="entry name" value="Lactamase_B"/>
    <property type="match status" value="1"/>
</dbReference>
<dbReference type="RefSeq" id="WP_109620374.1">
    <property type="nucleotide sequence ID" value="NZ_QGDO01000005.1"/>
</dbReference>
<protein>
    <submittedName>
        <fullName evidence="2">Phosphoribosyl 1,2-cyclic phosphate phosphodiesterase</fullName>
    </submittedName>
</protein>